<accession>F9RI79</accession>
<comment type="caution">
    <text evidence="3">The sequence shown here is derived from an EMBL/GenBank/DDBJ whole genome shotgun (WGS) entry which is preliminary data.</text>
</comment>
<evidence type="ECO:0000259" key="2">
    <source>
        <dbReference type="Pfam" id="PF07007"/>
    </source>
</evidence>
<evidence type="ECO:0000256" key="1">
    <source>
        <dbReference type="SAM" id="SignalP"/>
    </source>
</evidence>
<dbReference type="GO" id="GO:0005576">
    <property type="term" value="C:extracellular region"/>
    <property type="evidence" value="ECO:0007669"/>
    <property type="project" value="TreeGrafter"/>
</dbReference>
<dbReference type="InterPro" id="IPR009739">
    <property type="entry name" value="LprI-like_N"/>
</dbReference>
<dbReference type="Gene3D" id="1.20.1270.180">
    <property type="match status" value="1"/>
</dbReference>
<dbReference type="Pfam" id="PF07007">
    <property type="entry name" value="LprI"/>
    <property type="match status" value="1"/>
</dbReference>
<protein>
    <recommendedName>
        <fullName evidence="2">Lysozyme inhibitor LprI-like N-terminal domain-containing protein</fullName>
    </recommendedName>
</protein>
<dbReference type="InterPro" id="IPR052755">
    <property type="entry name" value="Lysozyme_Inhibitor_LprI"/>
</dbReference>
<name>F9RI79_9VIBR</name>
<gene>
    <name evidence="3" type="ORF">VIS19158_05844</name>
</gene>
<dbReference type="eggNOG" id="COG4461">
    <property type="taxonomic scope" value="Bacteria"/>
</dbReference>
<feature type="signal peptide" evidence="1">
    <location>
        <begin position="1"/>
        <end position="34"/>
    </location>
</feature>
<feature type="domain" description="Lysozyme inhibitor LprI-like N-terminal" evidence="2">
    <location>
        <begin position="39"/>
        <end position="134"/>
    </location>
</feature>
<dbReference type="EMBL" id="AFWE01000017">
    <property type="protein sequence ID" value="EGU42712.1"/>
    <property type="molecule type" value="Genomic_DNA"/>
</dbReference>
<dbReference type="PANTHER" id="PTHR37549">
    <property type="entry name" value="LIPOPROTEIN LPRI"/>
    <property type="match status" value="1"/>
</dbReference>
<reference evidence="3 4" key="1">
    <citation type="journal article" date="2012" name="Int. J. Syst. Evol. Microbiol.">
        <title>Vibrio caribbeanicus sp. nov., isolated from the marine sponge Scleritoderma cyanea.</title>
        <authorList>
            <person name="Hoffmann M."/>
            <person name="Monday S.R."/>
            <person name="Allard M.W."/>
            <person name="Strain E.A."/>
            <person name="Whittaker P."/>
            <person name="Naum M."/>
            <person name="McCarthy P.J."/>
            <person name="Lopez J.V."/>
            <person name="Fischer M."/>
            <person name="Brown E.W."/>
        </authorList>
    </citation>
    <scope>NUCLEOTIDE SEQUENCE [LARGE SCALE GENOMIC DNA]</scope>
    <source>
        <strain evidence="3 4">LMG 19158</strain>
    </source>
</reference>
<dbReference type="AlphaFoldDB" id="F9RI79"/>
<proteinExistence type="predicted"/>
<evidence type="ECO:0000313" key="3">
    <source>
        <dbReference type="EMBL" id="EGU42712.1"/>
    </source>
</evidence>
<dbReference type="Proteomes" id="UP000004349">
    <property type="component" value="Unassembled WGS sequence"/>
</dbReference>
<evidence type="ECO:0000313" key="4">
    <source>
        <dbReference type="Proteomes" id="UP000004349"/>
    </source>
</evidence>
<sequence length="293" mass="33317">MITSTLRRRANNLFLSANLFFFSSLLLFNNLAHAASFDCAKAGTSVEKTICSDEDLSALDSRLQTHYQRYLALAREAQPQQVNLSQQIDLTQQIKQQQREWLKTRNQRCSSLYSCMNSYSQRIVTLKQIADQQSLLNQLVTTTDSNRLIWLKEFTLLRDDFFAAHTSQLLSKKRRLTSEAFAALMSGPPQAYQDNGEVVIAMSCRQHSCPEKGIVAIDKSTTNKNKIAMVFAAIHYTDEMGNSQIDKPTLTFYYRDPAFFERVKAEILAVVTEHITVVQVNEVLIGDKLISEK</sequence>
<dbReference type="RefSeq" id="WP_005592634.1">
    <property type="nucleotide sequence ID" value="NZ_AFWE01000017.1"/>
</dbReference>
<dbReference type="PANTHER" id="PTHR37549:SF1">
    <property type="entry name" value="LIPOPROTEIN LPRI"/>
    <property type="match status" value="1"/>
</dbReference>
<organism evidence="3 4">
    <name type="scientific">Vibrio scophthalmi LMG 19158</name>
    <dbReference type="NCBI Taxonomy" id="870967"/>
    <lineage>
        <taxon>Bacteria</taxon>
        <taxon>Pseudomonadati</taxon>
        <taxon>Pseudomonadota</taxon>
        <taxon>Gammaproteobacteria</taxon>
        <taxon>Vibrionales</taxon>
        <taxon>Vibrionaceae</taxon>
        <taxon>Vibrio</taxon>
    </lineage>
</organism>
<feature type="chain" id="PRO_5003393466" description="Lysozyme inhibitor LprI-like N-terminal domain-containing protein" evidence="1">
    <location>
        <begin position="35"/>
        <end position="293"/>
    </location>
</feature>
<keyword evidence="1" id="KW-0732">Signal</keyword>